<organism evidence="6 7">
    <name type="scientific">Legionella quinlivanii</name>
    <dbReference type="NCBI Taxonomy" id="45073"/>
    <lineage>
        <taxon>Bacteria</taxon>
        <taxon>Pseudomonadati</taxon>
        <taxon>Pseudomonadota</taxon>
        <taxon>Gammaproteobacteria</taxon>
        <taxon>Legionellales</taxon>
        <taxon>Legionellaceae</taxon>
        <taxon>Legionella</taxon>
    </lineage>
</organism>
<dbReference type="GO" id="GO:0003841">
    <property type="term" value="F:1-acylglycerol-3-phosphate O-acyltransferase activity"/>
    <property type="evidence" value="ECO:0007669"/>
    <property type="project" value="TreeGrafter"/>
</dbReference>
<evidence type="ECO:0000259" key="5">
    <source>
        <dbReference type="SMART" id="SM00563"/>
    </source>
</evidence>
<evidence type="ECO:0000256" key="2">
    <source>
        <dbReference type="ARBA" id="ARBA00022679"/>
    </source>
</evidence>
<dbReference type="Proteomes" id="UP000249458">
    <property type="component" value="Unassembled WGS sequence"/>
</dbReference>
<dbReference type="GO" id="GO:0006654">
    <property type="term" value="P:phosphatidic acid biosynthetic process"/>
    <property type="evidence" value="ECO:0007669"/>
    <property type="project" value="TreeGrafter"/>
</dbReference>
<keyword evidence="2 6" id="KW-0808">Transferase</keyword>
<dbReference type="PANTHER" id="PTHR10434:SF11">
    <property type="entry name" value="1-ACYL-SN-GLYCEROL-3-PHOSPHATE ACYLTRANSFERASE"/>
    <property type="match status" value="1"/>
</dbReference>
<comment type="caution">
    <text evidence="6">The sequence shown here is derived from an EMBL/GenBank/DDBJ whole genome shotgun (WGS) entry which is preliminary data.</text>
</comment>
<keyword evidence="3 6" id="KW-0012">Acyltransferase</keyword>
<feature type="region of interest" description="Disordered" evidence="4">
    <location>
        <begin position="240"/>
        <end position="263"/>
    </location>
</feature>
<sequence>MKISKLRTLWISLVSVGYTANACSRAIFKSWRGTITRPWVDQVIRNWSDKLLKLIGVQCKIINPGNVAPVAGQPTILMCNHTSLYDIPLGFKAFPNHSIRMLAKRELSRIPIMGKGMAAAEFPFIDRHNRHQAIKDLAEARQLMESGIVIWIAPEGTRSKNGRLAAFKKGAFITAIQSQAMIIPIGIRGAYDILPAHTMQFNINQTAEIHIGEAIDASQYTMETRDELVERVHKVMEQLVGESSSSIPEPANELNHNLSESEK</sequence>
<dbReference type="Pfam" id="PF01553">
    <property type="entry name" value="Acyltransferase"/>
    <property type="match status" value="1"/>
</dbReference>
<evidence type="ECO:0000256" key="4">
    <source>
        <dbReference type="SAM" id="MobiDB-lite"/>
    </source>
</evidence>
<evidence type="ECO:0000313" key="6">
    <source>
        <dbReference type="EMBL" id="RAP36620.1"/>
    </source>
</evidence>
<dbReference type="AlphaFoldDB" id="A0A364LJD6"/>
<evidence type="ECO:0000256" key="3">
    <source>
        <dbReference type="ARBA" id="ARBA00023315"/>
    </source>
</evidence>
<dbReference type="SUPFAM" id="SSF69593">
    <property type="entry name" value="Glycerol-3-phosphate (1)-acyltransferase"/>
    <property type="match status" value="1"/>
</dbReference>
<dbReference type="InterPro" id="IPR002123">
    <property type="entry name" value="Plipid/glycerol_acylTrfase"/>
</dbReference>
<dbReference type="RefSeq" id="WP_112219354.1">
    <property type="nucleotide sequence ID" value="NZ_MVJN01000005.1"/>
</dbReference>
<evidence type="ECO:0000256" key="1">
    <source>
        <dbReference type="ARBA" id="ARBA00005189"/>
    </source>
</evidence>
<reference evidence="6 7" key="1">
    <citation type="submission" date="2017-02" db="EMBL/GenBank/DDBJ databases">
        <title>Legionella quilivanii strain from human: case report and whole genome sequencing analysis.</title>
        <authorList>
            <person name="Lalancette C."/>
            <person name="Leduc J.-M."/>
            <person name="Levesque S."/>
            <person name="Fournier E."/>
            <person name="Saoud J."/>
            <person name="Faucher S.P."/>
            <person name="Bernard K."/>
            <person name="Martineau C."/>
            <person name="Longtin J."/>
        </authorList>
    </citation>
    <scope>NUCLEOTIDE SEQUENCE [LARGE SCALE GENOMIC DNA]</scope>
    <source>
        <strain evidence="6 7">ID143958</strain>
    </source>
</reference>
<name>A0A364LJD6_9GAMM</name>
<accession>A0A364LJD6</accession>
<dbReference type="EMBL" id="MVJN01000005">
    <property type="protein sequence ID" value="RAP36620.1"/>
    <property type="molecule type" value="Genomic_DNA"/>
</dbReference>
<feature type="domain" description="Phospholipid/glycerol acyltransferase" evidence="5">
    <location>
        <begin position="75"/>
        <end position="190"/>
    </location>
</feature>
<evidence type="ECO:0000313" key="7">
    <source>
        <dbReference type="Proteomes" id="UP000249458"/>
    </source>
</evidence>
<dbReference type="CDD" id="cd07989">
    <property type="entry name" value="LPLAT_AGPAT-like"/>
    <property type="match status" value="1"/>
</dbReference>
<gene>
    <name evidence="6" type="ORF">B1207_07385</name>
</gene>
<dbReference type="PANTHER" id="PTHR10434">
    <property type="entry name" value="1-ACYL-SN-GLYCEROL-3-PHOSPHATE ACYLTRANSFERASE"/>
    <property type="match status" value="1"/>
</dbReference>
<dbReference type="SMART" id="SM00563">
    <property type="entry name" value="PlsC"/>
    <property type="match status" value="1"/>
</dbReference>
<proteinExistence type="predicted"/>
<feature type="compositionally biased region" description="Polar residues" evidence="4">
    <location>
        <begin position="254"/>
        <end position="263"/>
    </location>
</feature>
<comment type="pathway">
    <text evidence="1">Lipid metabolism.</text>
</comment>
<protein>
    <submittedName>
        <fullName evidence="6">1-acyl-sn-glycerol-3-phosphate acyltransferase</fullName>
    </submittedName>
</protein>